<proteinExistence type="predicted"/>
<dbReference type="Pfam" id="PF10115">
    <property type="entry name" value="HlyU"/>
    <property type="match status" value="1"/>
</dbReference>
<dbReference type="InterPro" id="IPR018772">
    <property type="entry name" value="Transcription_activator_HlyU"/>
</dbReference>
<organism evidence="2 3">
    <name type="scientific">Phyllobacterium phragmitis</name>
    <dbReference type="NCBI Taxonomy" id="2670329"/>
    <lineage>
        <taxon>Bacteria</taxon>
        <taxon>Pseudomonadati</taxon>
        <taxon>Pseudomonadota</taxon>
        <taxon>Alphaproteobacteria</taxon>
        <taxon>Hyphomicrobiales</taxon>
        <taxon>Phyllobacteriaceae</taxon>
        <taxon>Phyllobacterium</taxon>
    </lineage>
</organism>
<name>A0ABQ0H0U9_9HYPH</name>
<dbReference type="Proteomes" id="UP001628091">
    <property type="component" value="Unassembled WGS sequence"/>
</dbReference>
<sequence length="99" mass="10779">MSFLKRLFGGGGGRDAGEAPAEAATAKEAEHNGFLIRATPYNEGGQYQTCGVISKEVNGVMKEHRFIRADKFASLDDAVNVSLSKGRQIINEQGERMFE</sequence>
<gene>
    <name evidence="2" type="ORF">PPNSA23_24750</name>
</gene>
<keyword evidence="3" id="KW-1185">Reference proteome</keyword>
<evidence type="ECO:0000313" key="2">
    <source>
        <dbReference type="EMBL" id="GAB1582532.1"/>
    </source>
</evidence>
<protein>
    <submittedName>
        <fullName evidence="2">HlyU family transcriptional regulator</fullName>
    </submittedName>
</protein>
<accession>A0ABQ0H0U9</accession>
<reference evidence="2 3" key="1">
    <citation type="submission" date="2024-10" db="EMBL/GenBank/DDBJ databases">
        <title>Isolation, draft genome sequencing and identification of Phyllobacterium sp. NSA23, isolated from leaf soil.</title>
        <authorList>
            <person name="Akita H."/>
        </authorList>
    </citation>
    <scope>NUCLEOTIDE SEQUENCE [LARGE SCALE GENOMIC DNA]</scope>
    <source>
        <strain evidence="2 3">NSA23</strain>
    </source>
</reference>
<evidence type="ECO:0000256" key="1">
    <source>
        <dbReference type="SAM" id="MobiDB-lite"/>
    </source>
</evidence>
<comment type="caution">
    <text evidence="2">The sequence shown here is derived from an EMBL/GenBank/DDBJ whole genome shotgun (WGS) entry which is preliminary data.</text>
</comment>
<dbReference type="EMBL" id="BAAFZP010000001">
    <property type="protein sequence ID" value="GAB1582532.1"/>
    <property type="molecule type" value="Genomic_DNA"/>
</dbReference>
<feature type="region of interest" description="Disordered" evidence="1">
    <location>
        <begin position="1"/>
        <end position="24"/>
    </location>
</feature>
<evidence type="ECO:0000313" key="3">
    <source>
        <dbReference type="Proteomes" id="UP001628091"/>
    </source>
</evidence>
<dbReference type="RefSeq" id="WP_407865147.1">
    <property type="nucleotide sequence ID" value="NZ_BAAFZP010000001.1"/>
</dbReference>